<keyword evidence="1" id="KW-1133">Transmembrane helix</keyword>
<keyword evidence="1" id="KW-0472">Membrane</keyword>
<reference evidence="2" key="1">
    <citation type="journal article" date="2021" name="PeerJ">
        <title>Extensive microbial diversity within the chicken gut microbiome revealed by metagenomics and culture.</title>
        <authorList>
            <person name="Gilroy R."/>
            <person name="Ravi A."/>
            <person name="Getino M."/>
            <person name="Pursley I."/>
            <person name="Horton D.L."/>
            <person name="Alikhan N.F."/>
            <person name="Baker D."/>
            <person name="Gharbi K."/>
            <person name="Hall N."/>
            <person name="Watson M."/>
            <person name="Adriaenssens E.M."/>
            <person name="Foster-Nyarko E."/>
            <person name="Jarju S."/>
            <person name="Secka A."/>
            <person name="Antonio M."/>
            <person name="Oren A."/>
            <person name="Chaudhuri R.R."/>
            <person name="La Ragione R."/>
            <person name="Hildebrand F."/>
            <person name="Pallen M.J."/>
        </authorList>
    </citation>
    <scope>NUCLEOTIDE SEQUENCE</scope>
    <source>
        <strain evidence="2">CHK195-6426</strain>
    </source>
</reference>
<organism evidence="2 3">
    <name type="scientific">Candidatus Acetatifactor stercoripullorum</name>
    <dbReference type="NCBI Taxonomy" id="2838414"/>
    <lineage>
        <taxon>Bacteria</taxon>
        <taxon>Bacillati</taxon>
        <taxon>Bacillota</taxon>
        <taxon>Clostridia</taxon>
        <taxon>Lachnospirales</taxon>
        <taxon>Lachnospiraceae</taxon>
        <taxon>Acetatifactor</taxon>
    </lineage>
</organism>
<dbReference type="EMBL" id="DXGH01000073">
    <property type="protein sequence ID" value="HIW82639.1"/>
    <property type="molecule type" value="Genomic_DNA"/>
</dbReference>
<reference evidence="2" key="2">
    <citation type="submission" date="2021-04" db="EMBL/GenBank/DDBJ databases">
        <authorList>
            <person name="Gilroy R."/>
        </authorList>
    </citation>
    <scope>NUCLEOTIDE SEQUENCE</scope>
    <source>
        <strain evidence="2">CHK195-6426</strain>
    </source>
</reference>
<sequence>MSDLHQRDIENEILDILEEKGPLTTRQIVEQLNIAQSTCEMRLRKFVEEGKLLRISAKNSGKIYFALSKGGFTAEEYDNLRDVIVKDTVDTKDAYEVLSEKIARIDDNVNGLFANMISIISILVAIFALITVNANIAFELTQENLQGVFVGIIAINVFVVICIVVLLICVKLIIINPMLGKKRKKKSKRG</sequence>
<dbReference type="Pfam" id="PF13412">
    <property type="entry name" value="HTH_24"/>
    <property type="match status" value="1"/>
</dbReference>
<protein>
    <submittedName>
        <fullName evidence="2">Winged helix-turn-helix domain-containing protein</fullName>
    </submittedName>
</protein>
<feature type="transmembrane region" description="Helical" evidence="1">
    <location>
        <begin position="112"/>
        <end position="136"/>
    </location>
</feature>
<gene>
    <name evidence="2" type="ORF">H9742_14155</name>
</gene>
<feature type="transmembrane region" description="Helical" evidence="1">
    <location>
        <begin position="148"/>
        <end position="179"/>
    </location>
</feature>
<name>A0A9D1R7E4_9FIRM</name>
<comment type="caution">
    <text evidence="2">The sequence shown here is derived from an EMBL/GenBank/DDBJ whole genome shotgun (WGS) entry which is preliminary data.</text>
</comment>
<dbReference type="SUPFAM" id="SSF46785">
    <property type="entry name" value="Winged helix' DNA-binding domain"/>
    <property type="match status" value="1"/>
</dbReference>
<dbReference type="Gene3D" id="1.10.10.10">
    <property type="entry name" value="Winged helix-like DNA-binding domain superfamily/Winged helix DNA-binding domain"/>
    <property type="match status" value="1"/>
</dbReference>
<dbReference type="InterPro" id="IPR036390">
    <property type="entry name" value="WH_DNA-bd_sf"/>
</dbReference>
<dbReference type="InterPro" id="IPR036388">
    <property type="entry name" value="WH-like_DNA-bd_sf"/>
</dbReference>
<dbReference type="AlphaFoldDB" id="A0A9D1R7E4"/>
<proteinExistence type="predicted"/>
<dbReference type="CDD" id="cd00090">
    <property type="entry name" value="HTH_ARSR"/>
    <property type="match status" value="1"/>
</dbReference>
<accession>A0A9D1R7E4</accession>
<dbReference type="InterPro" id="IPR011991">
    <property type="entry name" value="ArsR-like_HTH"/>
</dbReference>
<evidence type="ECO:0000313" key="3">
    <source>
        <dbReference type="Proteomes" id="UP000824265"/>
    </source>
</evidence>
<dbReference type="Proteomes" id="UP000824265">
    <property type="component" value="Unassembled WGS sequence"/>
</dbReference>
<evidence type="ECO:0000256" key="1">
    <source>
        <dbReference type="SAM" id="Phobius"/>
    </source>
</evidence>
<evidence type="ECO:0000313" key="2">
    <source>
        <dbReference type="EMBL" id="HIW82639.1"/>
    </source>
</evidence>
<keyword evidence="1" id="KW-0812">Transmembrane</keyword>